<dbReference type="Proteomes" id="UP000184048">
    <property type="component" value="Unassembled WGS sequence"/>
</dbReference>
<accession>A0A1M5D9Q6</accession>
<dbReference type="RefSeq" id="WP_072836310.1">
    <property type="nucleotide sequence ID" value="NZ_FQUU01000014.1"/>
</dbReference>
<name>A0A1M5D9Q6_9BACT</name>
<dbReference type="AlphaFoldDB" id="A0A1M5D9Q6"/>
<evidence type="ECO:0008006" key="3">
    <source>
        <dbReference type="Google" id="ProtNLM"/>
    </source>
</evidence>
<protein>
    <recommendedName>
        <fullName evidence="3">DUF1579 domain-containing protein</fullName>
    </recommendedName>
</protein>
<evidence type="ECO:0000313" key="1">
    <source>
        <dbReference type="EMBL" id="SHF63645.1"/>
    </source>
</evidence>
<evidence type="ECO:0000313" key="2">
    <source>
        <dbReference type="Proteomes" id="UP000184048"/>
    </source>
</evidence>
<organism evidence="1 2">
    <name type="scientific">Flavisolibacter ginsengisoli DSM 18119</name>
    <dbReference type="NCBI Taxonomy" id="1121884"/>
    <lineage>
        <taxon>Bacteria</taxon>
        <taxon>Pseudomonadati</taxon>
        <taxon>Bacteroidota</taxon>
        <taxon>Chitinophagia</taxon>
        <taxon>Chitinophagales</taxon>
        <taxon>Chitinophagaceae</taxon>
        <taxon>Flavisolibacter</taxon>
    </lineage>
</organism>
<dbReference type="STRING" id="1121884.SAMN02745131_03168"/>
<keyword evidence="2" id="KW-1185">Reference proteome</keyword>
<reference evidence="1 2" key="1">
    <citation type="submission" date="2016-11" db="EMBL/GenBank/DDBJ databases">
        <authorList>
            <person name="Jaros S."/>
            <person name="Januszkiewicz K."/>
            <person name="Wedrychowicz H."/>
        </authorList>
    </citation>
    <scope>NUCLEOTIDE SEQUENCE [LARGE SCALE GENOMIC DNA]</scope>
    <source>
        <strain evidence="1 2">DSM 18119</strain>
    </source>
</reference>
<dbReference type="OrthoDB" id="277821at2"/>
<sequence length="213" mass="23524">MKSLTISICVVLFAFGCKNAEQTPQETKVAAAATTIPSSPVEAKDSSVLQNAITNNSQPGEMHKMMSLWNGTWTGEVTMWATPDAQPVKSNATVVNKMVLGNRYQQSTFKGTYQGKPFEGIGTLAYDNSRKLFLSTWIDNTSTGMMTAEGPWDPASKSITFKGTMSDPASGKLLDTKEIFKPIDNNYQVMEMYAIARDGKEFKTMEIKYTRKN</sequence>
<dbReference type="InterPro" id="IPR011473">
    <property type="entry name" value="DUF1579"/>
</dbReference>
<dbReference type="Pfam" id="PF07617">
    <property type="entry name" value="DUF1579"/>
    <property type="match status" value="1"/>
</dbReference>
<dbReference type="PROSITE" id="PS51257">
    <property type="entry name" value="PROKAR_LIPOPROTEIN"/>
    <property type="match status" value="1"/>
</dbReference>
<dbReference type="EMBL" id="FQUU01000014">
    <property type="protein sequence ID" value="SHF63645.1"/>
    <property type="molecule type" value="Genomic_DNA"/>
</dbReference>
<gene>
    <name evidence="1" type="ORF">SAMN02745131_03168</name>
</gene>
<proteinExistence type="predicted"/>